<proteinExistence type="inferred from homology"/>
<keyword evidence="1" id="KW-0131">Cell cycle</keyword>
<evidence type="ECO:0000256" key="1">
    <source>
        <dbReference type="HAMAP-Rule" id="MF_02039"/>
    </source>
</evidence>
<dbReference type="GO" id="GO:0042834">
    <property type="term" value="F:peptidoglycan binding"/>
    <property type="evidence" value="ECO:0007669"/>
    <property type="project" value="InterPro"/>
</dbReference>
<dbReference type="GO" id="GO:0005886">
    <property type="term" value="C:plasma membrane"/>
    <property type="evidence" value="ECO:0007669"/>
    <property type="project" value="UniProtKB-SubCell"/>
</dbReference>
<keyword evidence="1" id="KW-1003">Cell membrane</keyword>
<reference evidence="4 5" key="1">
    <citation type="submission" date="2020-01" db="EMBL/GenBank/DDBJ databases">
        <title>The genomic epidemiology of tigecycline resistance gene tet(X) variants in a swine farm in China.</title>
        <authorList>
            <person name="Peng K."/>
            <person name="Li R."/>
        </authorList>
    </citation>
    <scope>NUCLEOTIDE SEQUENCE [LARGE SCALE GENOMIC DNA]</scope>
    <source>
        <strain evidence="4 5">ZN3</strain>
    </source>
</reference>
<dbReference type="GO" id="GO:0043093">
    <property type="term" value="P:FtsZ-dependent cytokinesis"/>
    <property type="evidence" value="ECO:0007669"/>
    <property type="project" value="UniProtKB-UniRule"/>
</dbReference>
<dbReference type="InterPro" id="IPR052521">
    <property type="entry name" value="Cell_div_SPOR-domain"/>
</dbReference>
<comment type="function">
    <text evidence="1">Essential cell division protein that activates septal peptidoglycan synthesis and constriction of the cell. Acts on both sides of the membrane, via interaction with FtsA in the cytoplasm and interaction with the FtsQBL complex in the periplasm. These interactions may induce a conformational switch in both FtsA and FtsQBL, leading to septal peptidoglycan synthesis by FtsI and associated synthases.</text>
</comment>
<evidence type="ECO:0000256" key="2">
    <source>
        <dbReference type="SAM" id="MobiDB-lite"/>
    </source>
</evidence>
<evidence type="ECO:0000313" key="5">
    <source>
        <dbReference type="Proteomes" id="UP000503287"/>
    </source>
</evidence>
<dbReference type="Pfam" id="PF05036">
    <property type="entry name" value="SPOR"/>
    <property type="match status" value="1"/>
</dbReference>
<keyword evidence="5" id="KW-1185">Reference proteome</keyword>
<dbReference type="PANTHER" id="PTHR38687">
    <property type="entry name" value="CELL DIVISION PROTEIN DEDD-RELATED"/>
    <property type="match status" value="1"/>
</dbReference>
<comment type="subunit">
    <text evidence="1">Interacts with FtsA via its N-terminal cytoplasmic domain.</text>
</comment>
<dbReference type="RefSeq" id="WP_115351272.1">
    <property type="nucleotide sequence ID" value="NZ_CP047344.1"/>
</dbReference>
<comment type="subcellular location">
    <subcellularLocation>
        <location evidence="1">Cell inner membrane</location>
        <topology evidence="1">Single-pass type II membrane protein</topology>
    </subcellularLocation>
    <text evidence="1">Localizes to the septum. Localizes to the midcell via interaction with the early cell division protein FtsA and via the periplasmic SPOR domain.</text>
</comment>
<protein>
    <recommendedName>
        <fullName evidence="1">Cell division protein FtsN</fullName>
    </recommendedName>
</protein>
<keyword evidence="1" id="KW-0812">Transmembrane</keyword>
<feature type="region of interest" description="Disordered" evidence="2">
    <location>
        <begin position="152"/>
        <end position="180"/>
    </location>
</feature>
<dbReference type="PROSITE" id="PS51724">
    <property type="entry name" value="SPOR"/>
    <property type="match status" value="1"/>
</dbReference>
<keyword evidence="1" id="KW-1015">Disulfide bond</keyword>
<comment type="similarity">
    <text evidence="1">Belongs to the FtsN family.</text>
</comment>
<dbReference type="Proteomes" id="UP000503287">
    <property type="component" value="Chromosome"/>
</dbReference>
<dbReference type="PANTHER" id="PTHR38687:SF2">
    <property type="entry name" value="CELL DIVISION PROTEIN FTSN"/>
    <property type="match status" value="1"/>
</dbReference>
<dbReference type="GO" id="GO:0032153">
    <property type="term" value="C:cell division site"/>
    <property type="evidence" value="ECO:0007669"/>
    <property type="project" value="UniProtKB-UniRule"/>
</dbReference>
<dbReference type="InterPro" id="IPR036680">
    <property type="entry name" value="SPOR-like_sf"/>
</dbReference>
<name>A0A6G6SD59_PROVU</name>
<evidence type="ECO:0000313" key="4">
    <source>
        <dbReference type="EMBL" id="QIF92453.1"/>
    </source>
</evidence>
<dbReference type="InterPro" id="IPR011930">
    <property type="entry name" value="FtsN"/>
</dbReference>
<feature type="transmembrane region" description="Helical" evidence="1">
    <location>
        <begin position="31"/>
        <end position="53"/>
    </location>
</feature>
<feature type="compositionally biased region" description="Basic residues" evidence="2">
    <location>
        <begin position="14"/>
        <end position="28"/>
    </location>
</feature>
<sequence>MAQRDYVGRGQTSARRKKTTKSKSKKAAKGLPLTTLITAIAIVALFIGGLYFITHNKKEAVETEPAITGQHPANSLPPKPQERWQYIKELENRQVGTPLLPESPSSGSQINPKATLSPEQLRFLQQIEADKRQPAVQLPEVPYNGEVPRSQVVVTPPATPQPSVVQQPTQAQPEQAPAPTVVTPPKPAVIEAKFLVQCGSFKNTEQAESVRATLAFSGVESRVTKGNDGWIRVLSGPYSKEQANSVNRQAAGAGVSGCILRSSGG</sequence>
<feature type="region of interest" description="Disordered" evidence="2">
    <location>
        <begin position="1"/>
        <end position="28"/>
    </location>
</feature>
<keyword evidence="1" id="KW-0472">Membrane</keyword>
<dbReference type="SUPFAM" id="SSF110997">
    <property type="entry name" value="Sporulation related repeat"/>
    <property type="match status" value="1"/>
</dbReference>
<organism evidence="4 5">
    <name type="scientific">Proteus vulgaris</name>
    <dbReference type="NCBI Taxonomy" id="585"/>
    <lineage>
        <taxon>Bacteria</taxon>
        <taxon>Pseudomonadati</taxon>
        <taxon>Pseudomonadota</taxon>
        <taxon>Gammaproteobacteria</taxon>
        <taxon>Enterobacterales</taxon>
        <taxon>Morganellaceae</taxon>
        <taxon>Proteus</taxon>
    </lineage>
</organism>
<dbReference type="HAMAP" id="MF_02039">
    <property type="entry name" value="FtsN_entero"/>
    <property type="match status" value="1"/>
</dbReference>
<dbReference type="GO" id="GO:0000917">
    <property type="term" value="P:division septum assembly"/>
    <property type="evidence" value="ECO:0007669"/>
    <property type="project" value="UniProtKB-KW"/>
</dbReference>
<dbReference type="AlphaFoldDB" id="A0A6G6SD59"/>
<gene>
    <name evidence="1" type="primary">ftsN</name>
    <name evidence="4" type="ORF">GTH24_00415</name>
</gene>
<evidence type="ECO:0000259" key="3">
    <source>
        <dbReference type="PROSITE" id="PS51724"/>
    </source>
</evidence>
<dbReference type="OrthoDB" id="8558195at2"/>
<dbReference type="Gene3D" id="3.30.70.1070">
    <property type="entry name" value="Sporulation related repeat"/>
    <property type="match status" value="1"/>
</dbReference>
<keyword evidence="1" id="KW-0997">Cell inner membrane</keyword>
<dbReference type="EMBL" id="CP047344">
    <property type="protein sequence ID" value="QIF92453.1"/>
    <property type="molecule type" value="Genomic_DNA"/>
</dbReference>
<feature type="disulfide bond" evidence="1">
    <location>
        <begin position="198"/>
        <end position="258"/>
    </location>
</feature>
<keyword evidence="1" id="KW-1133">Transmembrane helix</keyword>
<accession>A0A6G6SD59</accession>
<dbReference type="InterPro" id="IPR007730">
    <property type="entry name" value="SPOR-like_dom"/>
</dbReference>
<feature type="domain" description="SPOR" evidence="3">
    <location>
        <begin position="188"/>
        <end position="265"/>
    </location>
</feature>
<keyword evidence="1" id="KW-0717">Septation</keyword>
<keyword evidence="1 4" id="KW-0132">Cell division</keyword>